<feature type="domain" description="Cep57 centrosome localisation" evidence="12">
    <location>
        <begin position="67"/>
        <end position="242"/>
    </location>
</feature>
<feature type="compositionally biased region" description="Basic and acidic residues" evidence="10">
    <location>
        <begin position="467"/>
        <end position="476"/>
    </location>
</feature>
<reference evidence="13" key="1">
    <citation type="journal article" date="2023" name="Science">
        <title>Genome structures resolve the early diversification of teleost fishes.</title>
        <authorList>
            <person name="Parey E."/>
            <person name="Louis A."/>
            <person name="Montfort J."/>
            <person name="Bouchez O."/>
            <person name="Roques C."/>
            <person name="Iampietro C."/>
            <person name="Lluch J."/>
            <person name="Castinel A."/>
            <person name="Donnadieu C."/>
            <person name="Desvignes T."/>
            <person name="Floi Bucao C."/>
            <person name="Jouanno E."/>
            <person name="Wen M."/>
            <person name="Mejri S."/>
            <person name="Dirks R."/>
            <person name="Jansen H."/>
            <person name="Henkel C."/>
            <person name="Chen W.J."/>
            <person name="Zahm M."/>
            <person name="Cabau C."/>
            <person name="Klopp C."/>
            <person name="Thompson A.W."/>
            <person name="Robinson-Rechavi M."/>
            <person name="Braasch I."/>
            <person name="Lecointre G."/>
            <person name="Bobe J."/>
            <person name="Postlethwait J.H."/>
            <person name="Berthelot C."/>
            <person name="Roest Crollius H."/>
            <person name="Guiguen Y."/>
        </authorList>
    </citation>
    <scope>NUCLEOTIDE SEQUENCE</scope>
    <source>
        <strain evidence="13">Concon-B</strain>
    </source>
</reference>
<evidence type="ECO:0000313" key="14">
    <source>
        <dbReference type="Proteomes" id="UP001152803"/>
    </source>
</evidence>
<feature type="coiled-coil region" evidence="9">
    <location>
        <begin position="65"/>
        <end position="99"/>
    </location>
</feature>
<feature type="domain" description="Cep57 centrosome microtubule-binding" evidence="11">
    <location>
        <begin position="338"/>
        <end position="400"/>
    </location>
</feature>
<protein>
    <recommendedName>
        <fullName evidence="7">Centrosomal protein 57kDa-like protein 1</fullName>
    </recommendedName>
    <alternativeName>
        <fullName evidence="8">Cep57-related protein</fullName>
    </alternativeName>
</protein>
<evidence type="ECO:0000256" key="2">
    <source>
        <dbReference type="ARBA" id="ARBA00008179"/>
    </source>
</evidence>
<evidence type="ECO:0000256" key="3">
    <source>
        <dbReference type="ARBA" id="ARBA00022490"/>
    </source>
</evidence>
<evidence type="ECO:0000256" key="9">
    <source>
        <dbReference type="SAM" id="Coils"/>
    </source>
</evidence>
<gene>
    <name evidence="13" type="ORF">COCON_G00098530</name>
</gene>
<dbReference type="Proteomes" id="UP001152803">
    <property type="component" value="Unassembled WGS sequence"/>
</dbReference>
<evidence type="ECO:0000256" key="10">
    <source>
        <dbReference type="SAM" id="MobiDB-lite"/>
    </source>
</evidence>
<comment type="subcellular location">
    <subcellularLocation>
        <location evidence="1">Cytoplasm</location>
        <location evidence="1">Cytoskeleton</location>
        <location evidence="1">Microtubule organizing center</location>
        <location evidence="1">Centrosome</location>
    </subcellularLocation>
</comment>
<evidence type="ECO:0000256" key="4">
    <source>
        <dbReference type="ARBA" id="ARBA00022701"/>
    </source>
</evidence>
<evidence type="ECO:0000259" key="11">
    <source>
        <dbReference type="Pfam" id="PF06657"/>
    </source>
</evidence>
<evidence type="ECO:0000256" key="8">
    <source>
        <dbReference type="ARBA" id="ARBA00042578"/>
    </source>
</evidence>
<keyword evidence="5 9" id="KW-0175">Coiled coil</keyword>
<evidence type="ECO:0000256" key="6">
    <source>
        <dbReference type="ARBA" id="ARBA00023212"/>
    </source>
</evidence>
<evidence type="ECO:0000256" key="1">
    <source>
        <dbReference type="ARBA" id="ARBA00004300"/>
    </source>
</evidence>
<dbReference type="GO" id="GO:0043015">
    <property type="term" value="F:gamma-tubulin binding"/>
    <property type="evidence" value="ECO:0007669"/>
    <property type="project" value="InterPro"/>
</dbReference>
<organism evidence="13 14">
    <name type="scientific">Conger conger</name>
    <name type="common">Conger eel</name>
    <name type="synonym">Muraena conger</name>
    <dbReference type="NCBI Taxonomy" id="82655"/>
    <lineage>
        <taxon>Eukaryota</taxon>
        <taxon>Metazoa</taxon>
        <taxon>Chordata</taxon>
        <taxon>Craniata</taxon>
        <taxon>Vertebrata</taxon>
        <taxon>Euteleostomi</taxon>
        <taxon>Actinopterygii</taxon>
        <taxon>Neopterygii</taxon>
        <taxon>Teleostei</taxon>
        <taxon>Anguilliformes</taxon>
        <taxon>Congridae</taxon>
        <taxon>Conger</taxon>
    </lineage>
</organism>
<dbReference type="InterPro" id="IPR051756">
    <property type="entry name" value="Centrosomal_MT-associated"/>
</dbReference>
<dbReference type="AlphaFoldDB" id="A0A9Q1I1J4"/>
<feature type="region of interest" description="Disordered" evidence="10">
    <location>
        <begin position="247"/>
        <end position="273"/>
    </location>
</feature>
<sequence length="476" mass="53094">MEPLHDQNVSLGSPFKHSYFGSFSLPPERTSPPVVKDVPIGPVTNTVNLQEFNIHMYRTTPDAGSQAVIAALKTLQEKMRRLELERVQAESNVNQLCRLADRDGGTAQRKQGGRETGRKEGMPKQELAVQLQSAEARCSLLEKQLDYMRKMVEGAEQDRNAAIQKQDSLRAEERKNQPDVEAQLQKLEMLERECQKLSSTQSVAERKIELLELKLQQEEHERKLVQEKAAELQRGLEMNRALYSSVSGVKPKRKTKTQLIRKTAAVSPVPHAGSKAKPLPFVAGTSTGPSHSVSANVQSVLHTLKHHHPQLCDRVQLCLRRAGPEAPRGPRKGPALGNLSELLLALQDELGLMSFEHQDLLQQISGTRQQGPREALEREQVCLQKRMEEKGAQISQLKKHQLAVQKLKQRSREPKRRPSSADGRIGAKSLPSSPAPGPPQRHGCRAGKSFPGNRAPPKGPVRLQTNLKKDDIIWET</sequence>
<comment type="similarity">
    <text evidence="2">Belongs to the translokin family.</text>
</comment>
<evidence type="ECO:0000313" key="13">
    <source>
        <dbReference type="EMBL" id="KAJ8275228.1"/>
    </source>
</evidence>
<dbReference type="PANTHER" id="PTHR19336:SF10">
    <property type="entry name" value="CENTROSOMAL PROTEIN CEP57L1"/>
    <property type="match status" value="1"/>
</dbReference>
<dbReference type="PANTHER" id="PTHR19336">
    <property type="entry name" value="UNCHARACTERIZED DUF1167"/>
    <property type="match status" value="1"/>
</dbReference>
<feature type="compositionally biased region" description="Basic residues" evidence="10">
    <location>
        <begin position="405"/>
        <end position="418"/>
    </location>
</feature>
<dbReference type="GO" id="GO:0042802">
    <property type="term" value="F:identical protein binding"/>
    <property type="evidence" value="ECO:0007669"/>
    <property type="project" value="InterPro"/>
</dbReference>
<evidence type="ECO:0000256" key="5">
    <source>
        <dbReference type="ARBA" id="ARBA00023054"/>
    </source>
</evidence>
<dbReference type="GO" id="GO:0005874">
    <property type="term" value="C:microtubule"/>
    <property type="evidence" value="ECO:0007669"/>
    <property type="project" value="UniProtKB-KW"/>
</dbReference>
<keyword evidence="4" id="KW-0493">Microtubule</keyword>
<feature type="region of interest" description="Disordered" evidence="10">
    <location>
        <begin position="405"/>
        <end position="476"/>
    </location>
</feature>
<feature type="compositionally biased region" description="Basic and acidic residues" evidence="10">
    <location>
        <begin position="112"/>
        <end position="123"/>
    </location>
</feature>
<accession>A0A9Q1I1J4</accession>
<comment type="caution">
    <text evidence="13">The sequence shown here is derived from an EMBL/GenBank/DDBJ whole genome shotgun (WGS) entry which is preliminary data.</text>
</comment>
<feature type="region of interest" description="Disordered" evidence="10">
    <location>
        <begin position="101"/>
        <end position="126"/>
    </location>
</feature>
<dbReference type="Pfam" id="PF14073">
    <property type="entry name" value="Cep57_CLD"/>
    <property type="match status" value="1"/>
</dbReference>
<evidence type="ECO:0000259" key="12">
    <source>
        <dbReference type="Pfam" id="PF14073"/>
    </source>
</evidence>
<dbReference type="GO" id="GO:0008017">
    <property type="term" value="F:microtubule binding"/>
    <property type="evidence" value="ECO:0007669"/>
    <property type="project" value="InterPro"/>
</dbReference>
<evidence type="ECO:0000256" key="7">
    <source>
        <dbReference type="ARBA" id="ARBA00041218"/>
    </source>
</evidence>
<dbReference type="InterPro" id="IPR024957">
    <property type="entry name" value="Cep57_MT-bd_dom"/>
</dbReference>
<dbReference type="Pfam" id="PF06657">
    <property type="entry name" value="Cep57_MT_bd"/>
    <property type="match status" value="1"/>
</dbReference>
<dbReference type="GO" id="GO:0005813">
    <property type="term" value="C:centrosome"/>
    <property type="evidence" value="ECO:0007669"/>
    <property type="project" value="UniProtKB-SubCell"/>
</dbReference>
<keyword evidence="3" id="KW-0963">Cytoplasm</keyword>
<name>A0A9Q1I1J4_CONCO</name>
<dbReference type="OrthoDB" id="76453at2759"/>
<dbReference type="InterPro" id="IPR025913">
    <property type="entry name" value="Cep57_CLD"/>
</dbReference>
<dbReference type="EMBL" id="JAFJMO010000006">
    <property type="protein sequence ID" value="KAJ8275228.1"/>
    <property type="molecule type" value="Genomic_DNA"/>
</dbReference>
<keyword evidence="6" id="KW-0206">Cytoskeleton</keyword>
<proteinExistence type="inferred from homology"/>
<dbReference type="Gene3D" id="1.20.58.90">
    <property type="match status" value="1"/>
</dbReference>
<keyword evidence="14" id="KW-1185">Reference proteome</keyword>